<keyword evidence="2" id="KW-1185">Reference proteome</keyword>
<name>A0A7J7MGX9_9MAGN</name>
<dbReference type="PANTHER" id="PTHR48040:SF20">
    <property type="entry name" value="PLEIOTROPIC DRUG RESISTANCE PROTEIN 1"/>
    <property type="match status" value="1"/>
</dbReference>
<protein>
    <submittedName>
        <fullName evidence="1">Uncharacterized protein</fullName>
    </submittedName>
</protein>
<sequence>LAKQASEFRITQFRPPVSVQTAASSIILTVTAPRTYVLGNCYGCGKPGYQKHDYPAFTKKVGLVVDVFSLKPIGEARPRRGILSEEEGDFREADIGSLDLQYKRKLLERLVKVAEENNEKFLLKLKNRIDRVGIEILTIEVRFDHLNITTEAHVGGRALPLIVNFSMNMIDVSGKVTYNCHGMDEFVPQRSSAYISQYDLHIGEMTLRETLAFAARCQGPGTGYEMLAELSRREKAANIKPDPDIDVYMKAAALEGQEASVVTDYILKSTFDQIMEITVFMFNMLTINNDLDAVKALARESSHIMNSFNRICRSSLAFDPIKDSKFILIWIQLLACVMVKQSVKVCNITSDAEGVFSVRDAGEHVSSVTPKGISSNSGMLLDGGRVDNSATKVYDMDTDTLDVNALSNNHVVEHNELLAANGVIGGALDAIQNRDEVQGLTGSHGTLPHSNTWSKEMLQLKLIKWCRGIGNNKTLVLNVWPCTSLKLQSVSCHNWNACVTFVYAKYEVIDRRSLWDDLISLSNGSSEPWLIAGDFNAIRCNSRKIVKRLRNPSSMREFEYMIQATEILEVNYVGYLV</sequence>
<gene>
    <name evidence="1" type="ORF">GIB67_016421</name>
</gene>
<dbReference type="Proteomes" id="UP000541444">
    <property type="component" value="Unassembled WGS sequence"/>
</dbReference>
<dbReference type="SUPFAM" id="SSF56219">
    <property type="entry name" value="DNase I-like"/>
    <property type="match status" value="1"/>
</dbReference>
<reference evidence="1 2" key="1">
    <citation type="journal article" date="2020" name="IScience">
        <title>Genome Sequencing of the Endangered Kingdonia uniflora (Circaeasteraceae, Ranunculales) Reveals Potential Mechanisms of Evolutionary Specialization.</title>
        <authorList>
            <person name="Sun Y."/>
            <person name="Deng T."/>
            <person name="Zhang A."/>
            <person name="Moore M.J."/>
            <person name="Landis J.B."/>
            <person name="Lin N."/>
            <person name="Zhang H."/>
            <person name="Zhang X."/>
            <person name="Huang J."/>
            <person name="Zhang X."/>
            <person name="Sun H."/>
            <person name="Wang H."/>
        </authorList>
    </citation>
    <scope>NUCLEOTIDE SEQUENCE [LARGE SCALE GENOMIC DNA]</scope>
    <source>
        <strain evidence="1">TB1705</strain>
        <tissue evidence="1">Leaf</tissue>
    </source>
</reference>
<comment type="caution">
    <text evidence="1">The sequence shown here is derived from an EMBL/GenBank/DDBJ whole genome shotgun (WGS) entry which is preliminary data.</text>
</comment>
<accession>A0A7J7MGX9</accession>
<evidence type="ECO:0000313" key="1">
    <source>
        <dbReference type="EMBL" id="KAF6154169.1"/>
    </source>
</evidence>
<proteinExistence type="predicted"/>
<dbReference type="OrthoDB" id="66620at2759"/>
<dbReference type="InterPro" id="IPR036691">
    <property type="entry name" value="Endo/exonu/phosph_ase_sf"/>
</dbReference>
<organism evidence="1 2">
    <name type="scientific">Kingdonia uniflora</name>
    <dbReference type="NCBI Taxonomy" id="39325"/>
    <lineage>
        <taxon>Eukaryota</taxon>
        <taxon>Viridiplantae</taxon>
        <taxon>Streptophyta</taxon>
        <taxon>Embryophyta</taxon>
        <taxon>Tracheophyta</taxon>
        <taxon>Spermatophyta</taxon>
        <taxon>Magnoliopsida</taxon>
        <taxon>Ranunculales</taxon>
        <taxon>Circaeasteraceae</taxon>
        <taxon>Kingdonia</taxon>
    </lineage>
</organism>
<evidence type="ECO:0000313" key="2">
    <source>
        <dbReference type="Proteomes" id="UP000541444"/>
    </source>
</evidence>
<dbReference type="EMBL" id="JACGCM010001511">
    <property type="protein sequence ID" value="KAF6154169.1"/>
    <property type="molecule type" value="Genomic_DNA"/>
</dbReference>
<dbReference type="PANTHER" id="PTHR48040">
    <property type="entry name" value="PLEIOTROPIC DRUG RESISTANCE PROTEIN 1-LIKE ISOFORM X1"/>
    <property type="match status" value="1"/>
</dbReference>
<feature type="non-terminal residue" evidence="1">
    <location>
        <position position="1"/>
    </location>
</feature>
<dbReference type="AlphaFoldDB" id="A0A7J7MGX9"/>